<dbReference type="Pfam" id="PF00059">
    <property type="entry name" value="Lectin_C"/>
    <property type="match status" value="1"/>
</dbReference>
<dbReference type="SUPFAM" id="SSF56436">
    <property type="entry name" value="C-type lectin-like"/>
    <property type="match status" value="1"/>
</dbReference>
<dbReference type="AlphaFoldDB" id="A0A451ET87"/>
<protein>
    <submittedName>
        <fullName evidence="3">C-type lectin 2</fullName>
    </submittedName>
</protein>
<name>A0A451ET87_RUDPH</name>
<dbReference type="EMBL" id="MH107138">
    <property type="protein sequence ID" value="AZS54109.1"/>
    <property type="molecule type" value="mRNA"/>
</dbReference>
<dbReference type="PANTHER" id="PTHR22803">
    <property type="entry name" value="MANNOSE, PHOSPHOLIPASE, LECTIN RECEPTOR RELATED"/>
    <property type="match status" value="1"/>
</dbReference>
<evidence type="ECO:0000256" key="1">
    <source>
        <dbReference type="SAM" id="SignalP"/>
    </source>
</evidence>
<dbReference type="InterPro" id="IPR001304">
    <property type="entry name" value="C-type_lectin-like"/>
</dbReference>
<dbReference type="GO" id="GO:0030246">
    <property type="term" value="F:carbohydrate binding"/>
    <property type="evidence" value="ECO:0007669"/>
    <property type="project" value="UniProtKB-KW"/>
</dbReference>
<accession>A0A451ET87</accession>
<dbReference type="InterPro" id="IPR016187">
    <property type="entry name" value="CTDL_fold"/>
</dbReference>
<evidence type="ECO:0000259" key="2">
    <source>
        <dbReference type="PROSITE" id="PS50041"/>
    </source>
</evidence>
<dbReference type="Gene3D" id="3.10.100.10">
    <property type="entry name" value="Mannose-Binding Protein A, subunit A"/>
    <property type="match status" value="1"/>
</dbReference>
<feature type="signal peptide" evidence="1">
    <location>
        <begin position="1"/>
        <end position="22"/>
    </location>
</feature>
<dbReference type="SMR" id="A0A451ET87"/>
<dbReference type="SMART" id="SM00034">
    <property type="entry name" value="CLECT"/>
    <property type="match status" value="1"/>
</dbReference>
<feature type="chain" id="PRO_5019259624" evidence="1">
    <location>
        <begin position="23"/>
        <end position="162"/>
    </location>
</feature>
<keyword evidence="3" id="KW-0430">Lectin</keyword>
<proteinExistence type="evidence at transcript level"/>
<keyword evidence="1" id="KW-0732">Signal</keyword>
<sequence>MWRSVQIFCVFYCCIVKDYVASECPNGWTYYESSCYFFGHSDVDFLDAERFCSHYGAHLVSIETANEGTFVKSYLADLKDPYHWIGLTDEIIEGEWKWQANDSTSNYTDWYPGQPDGHKGANCAGIFANHRYQWLDVACTSKYRPLCEIPSNGETIMSADEL</sequence>
<feature type="domain" description="C-type lectin" evidence="2">
    <location>
        <begin position="31"/>
        <end position="148"/>
    </location>
</feature>
<reference evidence="3" key="1">
    <citation type="submission" date="2018-03" db="EMBL/GenBank/DDBJ databases">
        <authorList>
            <person name="Wei Q."/>
        </authorList>
    </citation>
    <scope>NUCLEOTIDE SEQUENCE</scope>
</reference>
<evidence type="ECO:0000313" key="3">
    <source>
        <dbReference type="EMBL" id="AZS54109.1"/>
    </source>
</evidence>
<dbReference type="InterPro" id="IPR016186">
    <property type="entry name" value="C-type_lectin-like/link_sf"/>
</dbReference>
<dbReference type="CDD" id="cd00037">
    <property type="entry name" value="CLECT"/>
    <property type="match status" value="1"/>
</dbReference>
<organism evidence="3">
    <name type="scientific">Ruditapes philippinarum</name>
    <name type="common">Japanese carpet shell</name>
    <name type="synonym">Venerupis philippinarum</name>
    <dbReference type="NCBI Taxonomy" id="129788"/>
    <lineage>
        <taxon>Eukaryota</taxon>
        <taxon>Metazoa</taxon>
        <taxon>Spiralia</taxon>
        <taxon>Lophotrochozoa</taxon>
        <taxon>Mollusca</taxon>
        <taxon>Bivalvia</taxon>
        <taxon>Autobranchia</taxon>
        <taxon>Heteroconchia</taxon>
        <taxon>Euheterodonta</taxon>
        <taxon>Imparidentia</taxon>
        <taxon>Neoheterodontei</taxon>
        <taxon>Venerida</taxon>
        <taxon>Veneroidea</taxon>
        <taxon>Veneridae</taxon>
        <taxon>Ruditapes</taxon>
    </lineage>
</organism>
<dbReference type="InterPro" id="IPR050111">
    <property type="entry name" value="C-type_lectin/snaclec_domain"/>
</dbReference>
<dbReference type="PROSITE" id="PS50041">
    <property type="entry name" value="C_TYPE_LECTIN_2"/>
    <property type="match status" value="1"/>
</dbReference>